<keyword evidence="4" id="KW-1185">Reference proteome</keyword>
<keyword evidence="2" id="KW-0472">Membrane</keyword>
<name>A0ABR2V7I7_9PEZI</name>
<evidence type="ECO:0000256" key="2">
    <source>
        <dbReference type="SAM" id="Phobius"/>
    </source>
</evidence>
<evidence type="ECO:0000256" key="1">
    <source>
        <dbReference type="SAM" id="MobiDB-lite"/>
    </source>
</evidence>
<protein>
    <submittedName>
        <fullName evidence="3">Uncharacterized protein</fullName>
    </submittedName>
</protein>
<dbReference type="Proteomes" id="UP001408356">
    <property type="component" value="Unassembled WGS sequence"/>
</dbReference>
<gene>
    <name evidence="3" type="ORF">SUNI508_04536</name>
</gene>
<organism evidence="3 4">
    <name type="scientific">Seiridium unicorne</name>
    <dbReference type="NCBI Taxonomy" id="138068"/>
    <lineage>
        <taxon>Eukaryota</taxon>
        <taxon>Fungi</taxon>
        <taxon>Dikarya</taxon>
        <taxon>Ascomycota</taxon>
        <taxon>Pezizomycotina</taxon>
        <taxon>Sordariomycetes</taxon>
        <taxon>Xylariomycetidae</taxon>
        <taxon>Amphisphaeriales</taxon>
        <taxon>Sporocadaceae</taxon>
        <taxon>Seiridium</taxon>
    </lineage>
</organism>
<feature type="compositionally biased region" description="Low complexity" evidence="1">
    <location>
        <begin position="148"/>
        <end position="165"/>
    </location>
</feature>
<feature type="transmembrane region" description="Helical" evidence="2">
    <location>
        <begin position="6"/>
        <end position="27"/>
    </location>
</feature>
<evidence type="ECO:0000313" key="3">
    <source>
        <dbReference type="EMBL" id="KAK9422869.1"/>
    </source>
</evidence>
<feature type="compositionally biased region" description="Polar residues" evidence="1">
    <location>
        <begin position="193"/>
        <end position="210"/>
    </location>
</feature>
<feature type="compositionally biased region" description="Pro residues" evidence="1">
    <location>
        <begin position="116"/>
        <end position="129"/>
    </location>
</feature>
<proteinExistence type="predicted"/>
<reference evidence="3 4" key="1">
    <citation type="journal article" date="2024" name="J. Plant Pathol.">
        <title>Sequence and assembly of the genome of Seiridium unicorne, isolate CBS 538.82, causal agent of cypress canker disease.</title>
        <authorList>
            <person name="Scali E."/>
            <person name="Rocca G.D."/>
            <person name="Danti R."/>
            <person name="Garbelotto M."/>
            <person name="Barberini S."/>
            <person name="Baroncelli R."/>
            <person name="Emiliani G."/>
        </authorList>
    </citation>
    <scope>NUCLEOTIDE SEQUENCE [LARGE SCALE GENOMIC DNA]</scope>
    <source>
        <strain evidence="3 4">BM-138-508</strain>
    </source>
</reference>
<comment type="caution">
    <text evidence="3">The sequence shown here is derived from an EMBL/GenBank/DDBJ whole genome shotgun (WGS) entry which is preliminary data.</text>
</comment>
<sequence length="240" mass="25368">MENWKIVVAALTPVTALLLLVICLLIYRNRTQIRQRDNELRIITQQLDERRSTARTSATEAQKANAEAQKANTQAQEALKKIEAATIRHSRNQGEGSGQQSLAPSGSVRGTRFGPAPSPPPESPLPPTPTREGHEPGESASPHHLHPAARPASRSASHPAARPAPVRSTIDETLIHPALRDAGVPSSPVAGTGSATVNSSPAVSPLQPHQSLIAAHSSPVPLEALLPPPPSSSMPERAMT</sequence>
<feature type="compositionally biased region" description="Low complexity" evidence="1">
    <location>
        <begin position="58"/>
        <end position="77"/>
    </location>
</feature>
<evidence type="ECO:0000313" key="4">
    <source>
        <dbReference type="Proteomes" id="UP001408356"/>
    </source>
</evidence>
<dbReference type="EMBL" id="JARVKF010000101">
    <property type="protein sequence ID" value="KAK9422869.1"/>
    <property type="molecule type" value="Genomic_DNA"/>
</dbReference>
<keyword evidence="2" id="KW-1133">Transmembrane helix</keyword>
<accession>A0ABR2V7I7</accession>
<feature type="region of interest" description="Disordered" evidence="1">
    <location>
        <begin position="52"/>
        <end position="77"/>
    </location>
</feature>
<keyword evidence="2" id="KW-0812">Transmembrane</keyword>
<feature type="region of interest" description="Disordered" evidence="1">
    <location>
        <begin position="90"/>
        <end position="240"/>
    </location>
</feature>